<feature type="transmembrane region" description="Helical" evidence="1">
    <location>
        <begin position="32"/>
        <end position="53"/>
    </location>
</feature>
<evidence type="ECO:0000313" key="2">
    <source>
        <dbReference type="EMBL" id="NLR20662.1"/>
    </source>
</evidence>
<evidence type="ECO:0000256" key="1">
    <source>
        <dbReference type="SAM" id="Phobius"/>
    </source>
</evidence>
<keyword evidence="1" id="KW-0812">Transmembrane</keyword>
<evidence type="ECO:0000313" key="5">
    <source>
        <dbReference type="Proteomes" id="UP001304419"/>
    </source>
</evidence>
<dbReference type="AlphaFoldDB" id="A0A8I2KPE0"/>
<keyword evidence="1" id="KW-1133">Transmembrane helix</keyword>
<accession>A0A8I2KPE0</accession>
<dbReference type="Proteomes" id="UP000646877">
    <property type="component" value="Unassembled WGS sequence"/>
</dbReference>
<name>A0A8I2KPE0_9GAMM</name>
<evidence type="ECO:0000313" key="3">
    <source>
        <dbReference type="EMBL" id="WOX29854.1"/>
    </source>
</evidence>
<evidence type="ECO:0000313" key="4">
    <source>
        <dbReference type="Proteomes" id="UP000646877"/>
    </source>
</evidence>
<keyword evidence="5" id="KW-1185">Reference proteome</keyword>
<feature type="transmembrane region" description="Helical" evidence="1">
    <location>
        <begin position="96"/>
        <end position="113"/>
    </location>
</feature>
<sequence length="172" mass="19684">MTKFAKLFLVLTSTAPILLTLAFVEFLTKRNWSIIIPLVVVVLFFTVYCFYVLNQAPKKLEVFNIDSTSIKPADNEIVGFVLAYLVPILNASYNEVNFALMGFIYLLFVVIAWNSNAYHFNPLLGVLGYNAYEVTTKENMTYVLLTRKTIRKNADVNSVCQLTQYMLLDIRK</sequence>
<protein>
    <submittedName>
        <fullName evidence="2">Uncharacterized protein</fullName>
    </submittedName>
</protein>
<reference evidence="2" key="1">
    <citation type="submission" date="2019-10" db="EMBL/GenBank/DDBJ databases">
        <authorList>
            <person name="Paulsen S."/>
        </authorList>
    </citation>
    <scope>NUCLEOTIDE SEQUENCE</scope>
    <source>
        <strain evidence="2">LMG 19692</strain>
    </source>
</reference>
<proteinExistence type="predicted"/>
<organism evidence="2 4">
    <name type="scientific">Pseudoalteromonas maricaloris</name>
    <dbReference type="NCBI Taxonomy" id="184924"/>
    <lineage>
        <taxon>Bacteria</taxon>
        <taxon>Pseudomonadati</taxon>
        <taxon>Pseudomonadota</taxon>
        <taxon>Gammaproteobacteria</taxon>
        <taxon>Alteromonadales</taxon>
        <taxon>Pseudoalteromonadaceae</taxon>
        <taxon>Pseudoalteromonas</taxon>
    </lineage>
</organism>
<dbReference type="RefSeq" id="WP_193521549.1">
    <property type="nucleotide sequence ID" value="NZ_CBCSDF010000002.1"/>
</dbReference>
<gene>
    <name evidence="2" type="ORF">F9Y85_04885</name>
    <name evidence="3" type="ORF">R5H13_06195</name>
</gene>
<dbReference type="EMBL" id="CP137578">
    <property type="protein sequence ID" value="WOX29854.1"/>
    <property type="molecule type" value="Genomic_DNA"/>
</dbReference>
<dbReference type="Proteomes" id="UP001304419">
    <property type="component" value="Chromosome 1"/>
</dbReference>
<keyword evidence="1" id="KW-0472">Membrane</keyword>
<reference evidence="3 5" key="2">
    <citation type="submission" date="2023-10" db="EMBL/GenBank/DDBJ databases">
        <title>To unveil natural product biosynthetic capacity in Pseudoalteromonas.</title>
        <authorList>
            <person name="Wang J."/>
        </authorList>
    </citation>
    <scope>NUCLEOTIDE SEQUENCE [LARGE SCALE GENOMIC DNA]</scope>
    <source>
        <strain evidence="3 5">DSM 15914</strain>
    </source>
</reference>
<dbReference type="EMBL" id="WEIA01000002">
    <property type="protein sequence ID" value="NLR20662.1"/>
    <property type="molecule type" value="Genomic_DNA"/>
</dbReference>